<protein>
    <recommendedName>
        <fullName evidence="5">Probable RNA 2'-phosphotransferase</fullName>
        <ecNumber evidence="5">2.7.1.-</ecNumber>
    </recommendedName>
</protein>
<evidence type="ECO:0000256" key="5">
    <source>
        <dbReference type="HAMAP-Rule" id="MF_00299"/>
    </source>
</evidence>
<comment type="function">
    <text evidence="4 5">Removes the 2'-phosphate from RNA via an intermediate in which the phosphate is ADP-ribosylated by NAD followed by a presumed transesterification to release the RNA and generate ADP-ribose 1''-2''-cyclic phosphate (APPR&gt;P). May function as an ADP-ribosylase.</text>
</comment>
<dbReference type="EC" id="2.7.1.-" evidence="5"/>
<evidence type="ECO:0000256" key="2">
    <source>
        <dbReference type="ARBA" id="ARBA00022679"/>
    </source>
</evidence>
<dbReference type="SUPFAM" id="SSF56399">
    <property type="entry name" value="ADP-ribosylation"/>
    <property type="match status" value="1"/>
</dbReference>
<dbReference type="Gene3D" id="1.10.10.970">
    <property type="entry name" value="RNA 2'-phosphotransferase, Tpt1/KptA family, N-terminal domain"/>
    <property type="match status" value="1"/>
</dbReference>
<dbReference type="Proteomes" id="UP001165561">
    <property type="component" value="Unassembled WGS sequence"/>
</dbReference>
<evidence type="ECO:0000256" key="6">
    <source>
        <dbReference type="SAM" id="MobiDB-lite"/>
    </source>
</evidence>
<dbReference type="PANTHER" id="PTHR12684:SF2">
    <property type="entry name" value="TRNA 2'-PHOSPHOTRANSFERASE 1"/>
    <property type="match status" value="1"/>
</dbReference>
<evidence type="ECO:0000256" key="1">
    <source>
        <dbReference type="ARBA" id="ARBA00009836"/>
    </source>
</evidence>
<evidence type="ECO:0000313" key="8">
    <source>
        <dbReference type="Proteomes" id="UP001165561"/>
    </source>
</evidence>
<organism evidence="7 8">
    <name type="scientific">Georgenia halotolerans</name>
    <dbReference type="NCBI Taxonomy" id="3028317"/>
    <lineage>
        <taxon>Bacteria</taxon>
        <taxon>Bacillati</taxon>
        <taxon>Actinomycetota</taxon>
        <taxon>Actinomycetes</taxon>
        <taxon>Micrococcales</taxon>
        <taxon>Bogoriellaceae</taxon>
        <taxon>Georgenia</taxon>
    </lineage>
</organism>
<feature type="region of interest" description="Disordered" evidence="6">
    <location>
        <begin position="1"/>
        <end position="22"/>
    </location>
</feature>
<evidence type="ECO:0000256" key="3">
    <source>
        <dbReference type="ARBA" id="ARBA00023027"/>
    </source>
</evidence>
<name>A0ABT5U0Z1_9MICO</name>
<dbReference type="InterPro" id="IPR022928">
    <property type="entry name" value="RNA_2'-PTrans_KptA"/>
</dbReference>
<evidence type="ECO:0000313" key="7">
    <source>
        <dbReference type="EMBL" id="MDD9207978.1"/>
    </source>
</evidence>
<dbReference type="InterPro" id="IPR042081">
    <property type="entry name" value="RNA_2'-PTrans_C"/>
</dbReference>
<gene>
    <name evidence="5" type="primary">kptA</name>
    <name evidence="7" type="ORF">PU560_16120</name>
</gene>
<comment type="similarity">
    <text evidence="1 5">Belongs to the KptA/TPT1 family.</text>
</comment>
<reference evidence="7" key="1">
    <citation type="submission" date="2023-02" db="EMBL/GenBank/DDBJ databases">
        <title>Georgenia sp.10Sc9-8, isolated from a soil sample collected from the Taklamakan desert.</title>
        <authorList>
            <person name="Liu S."/>
        </authorList>
    </citation>
    <scope>NUCLEOTIDE SEQUENCE</scope>
    <source>
        <strain evidence="7">10Sc9-8</strain>
    </source>
</reference>
<dbReference type="Gene3D" id="3.20.170.30">
    <property type="match status" value="1"/>
</dbReference>
<dbReference type="EMBL" id="JARACI010001177">
    <property type="protein sequence ID" value="MDD9207978.1"/>
    <property type="molecule type" value="Genomic_DNA"/>
</dbReference>
<dbReference type="InterPro" id="IPR002745">
    <property type="entry name" value="Ptrans_KptA/Tpt1"/>
</dbReference>
<feature type="compositionally biased region" description="Basic and acidic residues" evidence="6">
    <location>
        <begin position="1"/>
        <end position="12"/>
    </location>
</feature>
<dbReference type="Pfam" id="PF01885">
    <property type="entry name" value="PTS_2-RNA"/>
    <property type="match status" value="1"/>
</dbReference>
<dbReference type="PANTHER" id="PTHR12684">
    <property type="entry name" value="PUTATIVE PHOSPHOTRANSFERASE"/>
    <property type="match status" value="1"/>
</dbReference>
<evidence type="ECO:0000256" key="4">
    <source>
        <dbReference type="ARBA" id="ARBA00025212"/>
    </source>
</evidence>
<comment type="caution">
    <text evidence="7">The sequence shown here is derived from an EMBL/GenBank/DDBJ whole genome shotgun (WGS) entry which is preliminary data.</text>
</comment>
<sequence>MSSRPEPSEPRGRPRRRRGDRTAVSKRLAYVLRHDPGSVGLRLDPGGWVHIPELLSALARAGLTLTPDELRHVVETSDKQRFAVAGDRIRANHGHSVPVDLGLSPQAPPELLFHGTVSRSLPAIRRHGLRPGSRQMVHLSADEDTARAVGARRGSPVVLEVRAGALAADGAEFFRSASGVWLVDHVPPDYLR</sequence>
<proteinExistence type="inferred from homology"/>
<keyword evidence="3 5" id="KW-0520">NAD</keyword>
<dbReference type="HAMAP" id="MF_00299">
    <property type="entry name" value="KptA"/>
    <property type="match status" value="1"/>
</dbReference>
<keyword evidence="2 5" id="KW-0808">Transferase</keyword>
<dbReference type="InterPro" id="IPR042080">
    <property type="entry name" value="RNA_2'-PTrans_N"/>
</dbReference>
<keyword evidence="8" id="KW-1185">Reference proteome</keyword>
<accession>A0ABT5U0Z1</accession>